<dbReference type="EMBL" id="CP159254">
    <property type="protein sequence ID" value="XCG51859.1"/>
    <property type="molecule type" value="Genomic_DNA"/>
</dbReference>
<feature type="DNA-binding region" description="OmpR/PhoB-type" evidence="9">
    <location>
        <begin position="131"/>
        <end position="228"/>
    </location>
</feature>
<dbReference type="InterPro" id="IPR039420">
    <property type="entry name" value="WalR-like"/>
</dbReference>
<evidence type="ECO:0000256" key="5">
    <source>
        <dbReference type="ARBA" id="ARBA00023015"/>
    </source>
</evidence>
<keyword evidence="6 9" id="KW-0238">DNA-binding</keyword>
<feature type="domain" description="OmpR/PhoB-type" evidence="11">
    <location>
        <begin position="131"/>
        <end position="228"/>
    </location>
</feature>
<dbReference type="CDD" id="cd17620">
    <property type="entry name" value="REC_OmpR_KdpE-like"/>
    <property type="match status" value="1"/>
</dbReference>
<evidence type="ECO:0000256" key="4">
    <source>
        <dbReference type="ARBA" id="ARBA00023012"/>
    </source>
</evidence>
<evidence type="ECO:0000313" key="12">
    <source>
        <dbReference type="EMBL" id="XCG51859.1"/>
    </source>
</evidence>
<organism evidence="12">
    <name type="scientific">Mesorhizobium sp. WSM2240</name>
    <dbReference type="NCBI Taxonomy" id="3228851"/>
    <lineage>
        <taxon>Bacteria</taxon>
        <taxon>Pseudomonadati</taxon>
        <taxon>Pseudomonadota</taxon>
        <taxon>Alphaproteobacteria</taxon>
        <taxon>Hyphomicrobiales</taxon>
        <taxon>Phyllobacteriaceae</taxon>
        <taxon>Mesorhizobium</taxon>
    </lineage>
</organism>
<evidence type="ECO:0000256" key="8">
    <source>
        <dbReference type="PROSITE-ProRule" id="PRU00169"/>
    </source>
</evidence>
<dbReference type="PANTHER" id="PTHR48111:SF50">
    <property type="entry name" value="KDP OPERON TRANSCRIPTIONAL REGULATORY PROTEIN KDPE"/>
    <property type="match status" value="1"/>
</dbReference>
<dbReference type="GO" id="GO:0000987">
    <property type="term" value="F:cis-regulatory region sequence-specific DNA binding"/>
    <property type="evidence" value="ECO:0007669"/>
    <property type="project" value="UniProtKB-ARBA"/>
</dbReference>
<dbReference type="CDD" id="cd00383">
    <property type="entry name" value="trans_reg_C"/>
    <property type="match status" value="1"/>
</dbReference>
<dbReference type="Pfam" id="PF00072">
    <property type="entry name" value="Response_reg"/>
    <property type="match status" value="1"/>
</dbReference>
<dbReference type="InterPro" id="IPR001867">
    <property type="entry name" value="OmpR/PhoB-type_DNA-bd"/>
</dbReference>
<dbReference type="Gene3D" id="6.10.250.690">
    <property type="match status" value="1"/>
</dbReference>
<proteinExistence type="predicted"/>
<comment type="subcellular location">
    <subcellularLocation>
        <location evidence="1">Cytoplasm</location>
    </subcellularLocation>
</comment>
<name>A0AAU8CYZ0_9HYPH</name>
<keyword evidence="3 8" id="KW-0597">Phosphoprotein</keyword>
<geneLocation type="plasmid" evidence="12">
    <name>pMk2240C</name>
</geneLocation>
<evidence type="ECO:0000259" key="10">
    <source>
        <dbReference type="PROSITE" id="PS50110"/>
    </source>
</evidence>
<dbReference type="PANTHER" id="PTHR48111">
    <property type="entry name" value="REGULATOR OF RPOS"/>
    <property type="match status" value="1"/>
</dbReference>
<dbReference type="PROSITE" id="PS51755">
    <property type="entry name" value="OMPR_PHOB"/>
    <property type="match status" value="1"/>
</dbReference>
<evidence type="ECO:0000256" key="1">
    <source>
        <dbReference type="ARBA" id="ARBA00004496"/>
    </source>
</evidence>
<accession>A0AAU8CYZ0</accession>
<dbReference type="GO" id="GO:0005829">
    <property type="term" value="C:cytosol"/>
    <property type="evidence" value="ECO:0007669"/>
    <property type="project" value="TreeGrafter"/>
</dbReference>
<protein>
    <submittedName>
        <fullName evidence="12">Response regulator transcription factor</fullName>
    </submittedName>
</protein>
<dbReference type="RefSeq" id="WP_353646124.1">
    <property type="nucleotide sequence ID" value="NZ_CP159254.1"/>
</dbReference>
<dbReference type="PROSITE" id="PS50110">
    <property type="entry name" value="RESPONSE_REGULATORY"/>
    <property type="match status" value="1"/>
</dbReference>
<dbReference type="InterPro" id="IPR001789">
    <property type="entry name" value="Sig_transdc_resp-reg_receiver"/>
</dbReference>
<evidence type="ECO:0000256" key="2">
    <source>
        <dbReference type="ARBA" id="ARBA00022490"/>
    </source>
</evidence>
<evidence type="ECO:0000256" key="3">
    <source>
        <dbReference type="ARBA" id="ARBA00022553"/>
    </source>
</evidence>
<dbReference type="SUPFAM" id="SSF52172">
    <property type="entry name" value="CheY-like"/>
    <property type="match status" value="1"/>
</dbReference>
<dbReference type="Pfam" id="PF00486">
    <property type="entry name" value="Trans_reg_C"/>
    <property type="match status" value="1"/>
</dbReference>
<dbReference type="SMART" id="SM00448">
    <property type="entry name" value="REC"/>
    <property type="match status" value="1"/>
</dbReference>
<reference evidence="12" key="1">
    <citation type="submission" date="2024-06" db="EMBL/GenBank/DDBJ databases">
        <title>Mesorhizobium karijinii sp. nov., a symbiont of the iconic Swainsona formosa from arid Australia.</title>
        <authorList>
            <person name="Hill Y.J."/>
            <person name="Watkin E.L.J."/>
            <person name="O'Hara G.W."/>
            <person name="Terpolilli J."/>
            <person name="Tye M.L."/>
            <person name="Kohlmeier M.G."/>
        </authorList>
    </citation>
    <scope>NUCLEOTIDE SEQUENCE</scope>
    <source>
        <strain evidence="12">WSM2240</strain>
        <plasmid evidence="12">pMk2240C</plasmid>
    </source>
</reference>
<dbReference type="GO" id="GO:0045893">
    <property type="term" value="P:positive regulation of DNA-templated transcription"/>
    <property type="evidence" value="ECO:0007669"/>
    <property type="project" value="UniProtKB-ARBA"/>
</dbReference>
<keyword evidence="12" id="KW-0614">Plasmid</keyword>
<keyword evidence="5" id="KW-0805">Transcription regulation</keyword>
<keyword evidence="4" id="KW-0902">Two-component regulatory system</keyword>
<evidence type="ECO:0000256" key="6">
    <source>
        <dbReference type="ARBA" id="ARBA00023125"/>
    </source>
</evidence>
<dbReference type="InterPro" id="IPR011006">
    <property type="entry name" value="CheY-like_superfamily"/>
</dbReference>
<dbReference type="Gene3D" id="3.40.50.2300">
    <property type="match status" value="1"/>
</dbReference>
<feature type="domain" description="Response regulatory" evidence="10">
    <location>
        <begin position="7"/>
        <end position="121"/>
    </location>
</feature>
<dbReference type="InterPro" id="IPR036388">
    <property type="entry name" value="WH-like_DNA-bd_sf"/>
</dbReference>
<sequence length="230" mass="26085">MSSRPIRVLVIDDEPSIRKLLRTSLATQGFQVFEAANGREALAQVEQAGPDLIILDLGLPDIQGHELIRKLRQQESSVPILVLSSRTDETGKVEALDLGADDYVTKPFGTDELFARIRAALRHRLQQQGERPVFSSGDLSVDLVRRIVTVRDVEVKLSPKEYDILRLLVAHAGKVLTHRYLLNEVWGGDTDVQYLRIYIRQLRQKIESNPERPEHIITETGVGYRLRTMD</sequence>
<dbReference type="GO" id="GO:0032993">
    <property type="term" value="C:protein-DNA complex"/>
    <property type="evidence" value="ECO:0007669"/>
    <property type="project" value="TreeGrafter"/>
</dbReference>
<dbReference type="Gene3D" id="1.10.10.10">
    <property type="entry name" value="Winged helix-like DNA-binding domain superfamily/Winged helix DNA-binding domain"/>
    <property type="match status" value="1"/>
</dbReference>
<dbReference type="GO" id="GO:0042802">
    <property type="term" value="F:identical protein binding"/>
    <property type="evidence" value="ECO:0007669"/>
    <property type="project" value="UniProtKB-ARBA"/>
</dbReference>
<keyword evidence="7" id="KW-0804">Transcription</keyword>
<feature type="modified residue" description="4-aspartylphosphate" evidence="8">
    <location>
        <position position="56"/>
    </location>
</feature>
<evidence type="ECO:0000259" key="11">
    <source>
        <dbReference type="PROSITE" id="PS51755"/>
    </source>
</evidence>
<keyword evidence="2" id="KW-0963">Cytoplasm</keyword>
<evidence type="ECO:0000256" key="7">
    <source>
        <dbReference type="ARBA" id="ARBA00023163"/>
    </source>
</evidence>
<dbReference type="FunFam" id="3.40.50.2300:FF:000021">
    <property type="entry name" value="Two-component system response regulator KdpE"/>
    <property type="match status" value="1"/>
</dbReference>
<dbReference type="SMART" id="SM00862">
    <property type="entry name" value="Trans_reg_C"/>
    <property type="match status" value="1"/>
</dbReference>
<evidence type="ECO:0000256" key="9">
    <source>
        <dbReference type="PROSITE-ProRule" id="PRU01091"/>
    </source>
</evidence>
<gene>
    <name evidence="12" type="ORF">ABVK50_28855</name>
</gene>
<dbReference type="GO" id="GO:0000156">
    <property type="term" value="F:phosphorelay response regulator activity"/>
    <property type="evidence" value="ECO:0007669"/>
    <property type="project" value="TreeGrafter"/>
</dbReference>
<dbReference type="AlphaFoldDB" id="A0AAU8CYZ0"/>